<keyword evidence="3 7" id="KW-0313">Glucose metabolism</keyword>
<dbReference type="SUPFAM" id="SSF55347">
    <property type="entry name" value="Glyceraldehyde-3-phosphate dehydrogenase-like, C-terminal domain"/>
    <property type="match status" value="1"/>
</dbReference>
<dbReference type="InterPro" id="IPR022675">
    <property type="entry name" value="G6P_DH_C"/>
</dbReference>
<protein>
    <recommendedName>
        <fullName evidence="7">Glucose-6-phosphate 1-dehydrogenase</fullName>
        <shortName evidence="7">G6PD</shortName>
        <ecNumber evidence="7">1.1.1.49</ecNumber>
    </recommendedName>
</protein>
<evidence type="ECO:0000256" key="2">
    <source>
        <dbReference type="ARBA" id="ARBA00009975"/>
    </source>
</evidence>
<evidence type="ECO:0000256" key="1">
    <source>
        <dbReference type="ARBA" id="ARBA00004937"/>
    </source>
</evidence>
<dbReference type="InterPro" id="IPR022674">
    <property type="entry name" value="G6P_DH_NAD-bd"/>
</dbReference>
<keyword evidence="5 7" id="KW-0560">Oxidoreductase</keyword>
<feature type="active site" description="Proton acceptor" evidence="7">
    <location>
        <position position="266"/>
    </location>
</feature>
<dbReference type="PANTHER" id="PTHR23429">
    <property type="entry name" value="GLUCOSE-6-PHOSPHATE 1-DEHYDROGENASE G6PD"/>
    <property type="match status" value="1"/>
</dbReference>
<organism evidence="10 11">
    <name type="scientific">Chelativorans salis</name>
    <dbReference type="NCBI Taxonomy" id="2978478"/>
    <lineage>
        <taxon>Bacteria</taxon>
        <taxon>Pseudomonadati</taxon>
        <taxon>Pseudomonadota</taxon>
        <taxon>Alphaproteobacteria</taxon>
        <taxon>Hyphomicrobiales</taxon>
        <taxon>Phyllobacteriaceae</taxon>
        <taxon>Chelativorans</taxon>
    </lineage>
</organism>
<evidence type="ECO:0000313" key="11">
    <source>
        <dbReference type="Proteomes" id="UP001320831"/>
    </source>
</evidence>
<dbReference type="Proteomes" id="UP001320831">
    <property type="component" value="Unassembled WGS sequence"/>
</dbReference>
<evidence type="ECO:0000256" key="4">
    <source>
        <dbReference type="ARBA" id="ARBA00022857"/>
    </source>
</evidence>
<dbReference type="InterPro" id="IPR036291">
    <property type="entry name" value="NAD(P)-bd_dom_sf"/>
</dbReference>
<feature type="binding site" evidence="7">
    <location>
        <position position="174"/>
    </location>
    <ligand>
        <name>NADP(+)</name>
        <dbReference type="ChEBI" id="CHEBI:58349"/>
    </ligand>
</feature>
<comment type="similarity">
    <text evidence="2 7">Belongs to the glucose-6-phosphate dehydrogenase family.</text>
</comment>
<reference evidence="10 11" key="1">
    <citation type="submission" date="2022-09" db="EMBL/GenBank/DDBJ databases">
        <title>Chelativorans salina sp. nov., a novel slightly halophilic bacterium isolated from a saline lake sediment enrichment.</title>
        <authorList>
            <person name="Gao L."/>
            <person name="Fang B.-Z."/>
            <person name="Li W.-J."/>
        </authorList>
    </citation>
    <scope>NUCLEOTIDE SEQUENCE [LARGE SCALE GENOMIC DNA]</scope>
    <source>
        <strain evidence="10 11">EGI FJ00035</strain>
    </source>
</reference>
<feature type="binding site" evidence="7">
    <location>
        <position position="208"/>
    </location>
    <ligand>
        <name>substrate</name>
    </ligand>
</feature>
<evidence type="ECO:0000256" key="6">
    <source>
        <dbReference type="ARBA" id="ARBA00023277"/>
    </source>
</evidence>
<dbReference type="Gene3D" id="3.30.360.10">
    <property type="entry name" value="Dihydrodipicolinate Reductase, domain 2"/>
    <property type="match status" value="1"/>
</dbReference>
<keyword evidence="6 7" id="KW-0119">Carbohydrate metabolism</keyword>
<dbReference type="NCBIfam" id="NF009492">
    <property type="entry name" value="PRK12853.1-3"/>
    <property type="match status" value="1"/>
</dbReference>
<feature type="binding site" evidence="7">
    <location>
        <begin position="26"/>
        <end position="33"/>
    </location>
    <ligand>
        <name>NADP(+)</name>
        <dbReference type="ChEBI" id="CHEBI:58349"/>
    </ligand>
</feature>
<sequence length="520" mass="57653">MSIPVSRRSLPADATPAPASTLVIFGASGDLTKRLLMPALYNLAREKGLDPEFRIIGVDHVERSEEEFRTYLTDSMHALVKEGGGEFEATSLDAEAWDWIATRVGYLTGDFEDPKTYRRLGERLAGSAKAGGQANAVFYLATAPRFFGTVIEHLGTAGLTQETDQGFRRIVVEKPFGTDLASAQALNRGILKVADESQLYRIDHFLGKETVQNIMVLRFANGIFEPIWNRDHIDHVQITAAETVGVEGRGGFYDATGALRDMVPNHMFQLLAMTAMEAPNSFDADAVRTEKAKVIEAVRRWSPEEAIENSVRGQYDAGKVRGRPVKSYRQEPDVSPKSDTETYVALKLMIDNWRWSGVPFYIRTGKSMAARRTEIAIQFKQTPDILFRGTPNGRLAPNVIVFRIQPKEGVSLRFAAKVPGRTVRLGEVNMDFRYSDYFEAEPTTGYETLIYDCLIGDPTLFQRADNIEAGWAAVQPFLDAWAAGKNNVHLYRSGGSGPSEADALMKRDGRGWLPLDADAG</sequence>
<accession>A0ABT2LTK9</accession>
<dbReference type="RefSeq" id="WP_260906579.1">
    <property type="nucleotide sequence ID" value="NZ_JAOCZP010000009.1"/>
</dbReference>
<feature type="binding site" evidence="7">
    <location>
        <position position="242"/>
    </location>
    <ligand>
        <name>substrate</name>
    </ligand>
</feature>
<evidence type="ECO:0000313" key="10">
    <source>
        <dbReference type="EMBL" id="MCT7377871.1"/>
    </source>
</evidence>
<keyword evidence="11" id="KW-1185">Reference proteome</keyword>
<dbReference type="PROSITE" id="PS00069">
    <property type="entry name" value="G6P_DEHYDROGENASE"/>
    <property type="match status" value="1"/>
</dbReference>
<keyword evidence="4 7" id="KW-0521">NADP</keyword>
<feature type="binding site" evidence="7">
    <location>
        <position position="261"/>
    </location>
    <ligand>
        <name>substrate</name>
    </ligand>
</feature>
<comment type="pathway">
    <text evidence="1 7">Carbohydrate degradation; pentose phosphate pathway; D-ribulose 5-phosphate from D-glucose 6-phosphate (oxidative stage): step 1/3.</text>
</comment>
<dbReference type="Pfam" id="PF02781">
    <property type="entry name" value="G6PD_C"/>
    <property type="match status" value="1"/>
</dbReference>
<evidence type="ECO:0000256" key="3">
    <source>
        <dbReference type="ARBA" id="ARBA00022526"/>
    </source>
</evidence>
<dbReference type="PANTHER" id="PTHR23429:SF0">
    <property type="entry name" value="GLUCOSE-6-PHOSPHATE 1-DEHYDROGENASE"/>
    <property type="match status" value="1"/>
</dbReference>
<comment type="caution">
    <text evidence="10">The sequence shown here is derived from an EMBL/GenBank/DDBJ whole genome shotgun (WGS) entry which is preliminary data.</text>
</comment>
<feature type="domain" description="Glucose-6-phosphate dehydrogenase C-terminal" evidence="9">
    <location>
        <begin position="215"/>
        <end position="512"/>
    </location>
</feature>
<evidence type="ECO:0000259" key="8">
    <source>
        <dbReference type="Pfam" id="PF00479"/>
    </source>
</evidence>
<comment type="catalytic activity">
    <reaction evidence="7">
        <text>D-glucose 6-phosphate + NADP(+) = 6-phospho-D-glucono-1,5-lactone + NADPH + H(+)</text>
        <dbReference type="Rhea" id="RHEA:15841"/>
        <dbReference type="ChEBI" id="CHEBI:15378"/>
        <dbReference type="ChEBI" id="CHEBI:57783"/>
        <dbReference type="ChEBI" id="CHEBI:57955"/>
        <dbReference type="ChEBI" id="CHEBI:58349"/>
        <dbReference type="ChEBI" id="CHEBI:61548"/>
        <dbReference type="EC" id="1.1.1.49"/>
    </reaction>
</comment>
<feature type="binding site" evidence="7">
    <location>
        <position position="366"/>
    </location>
    <ligand>
        <name>substrate</name>
    </ligand>
</feature>
<evidence type="ECO:0000256" key="7">
    <source>
        <dbReference type="HAMAP-Rule" id="MF_00966"/>
    </source>
</evidence>
<comment type="function">
    <text evidence="7">Catalyzes the oxidation of glucose 6-phosphate to 6-phosphogluconolactone.</text>
</comment>
<evidence type="ECO:0000256" key="5">
    <source>
        <dbReference type="ARBA" id="ARBA00023002"/>
    </source>
</evidence>
<dbReference type="InterPro" id="IPR019796">
    <property type="entry name" value="G6P_DH_AS"/>
</dbReference>
<feature type="domain" description="Glucose-6-phosphate dehydrogenase NAD-binding" evidence="8">
    <location>
        <begin position="23"/>
        <end position="213"/>
    </location>
</feature>
<dbReference type="EC" id="1.1.1.49" evidence="7"/>
<dbReference type="NCBIfam" id="TIGR00871">
    <property type="entry name" value="zwf"/>
    <property type="match status" value="1"/>
</dbReference>
<dbReference type="HAMAP" id="MF_00966">
    <property type="entry name" value="G6PD"/>
    <property type="match status" value="1"/>
</dbReference>
<dbReference type="InterPro" id="IPR001282">
    <property type="entry name" value="G6P_DH"/>
</dbReference>
<feature type="binding site" evidence="7">
    <location>
        <position position="204"/>
    </location>
    <ligand>
        <name>substrate</name>
    </ligand>
</feature>
<proteinExistence type="inferred from homology"/>
<comment type="caution">
    <text evidence="7">Lacks conserved residue(s) required for the propagation of feature annotation.</text>
</comment>
<dbReference type="PRINTS" id="PR00079">
    <property type="entry name" value="G6PDHDRGNASE"/>
</dbReference>
<dbReference type="PIRSF" id="PIRSF000110">
    <property type="entry name" value="G6PD"/>
    <property type="match status" value="1"/>
</dbReference>
<evidence type="ECO:0000259" key="9">
    <source>
        <dbReference type="Pfam" id="PF02781"/>
    </source>
</evidence>
<gene>
    <name evidence="7 10" type="primary">zwf</name>
    <name evidence="10" type="ORF">N5A92_22875</name>
</gene>
<dbReference type="SUPFAM" id="SSF51735">
    <property type="entry name" value="NAD(P)-binding Rossmann-fold domains"/>
    <property type="match status" value="1"/>
</dbReference>
<dbReference type="EMBL" id="JAOCZP010000009">
    <property type="protein sequence ID" value="MCT7377871.1"/>
    <property type="molecule type" value="Genomic_DNA"/>
</dbReference>
<dbReference type="Pfam" id="PF00479">
    <property type="entry name" value="G6PD_N"/>
    <property type="match status" value="1"/>
</dbReference>
<dbReference type="Gene3D" id="3.40.50.720">
    <property type="entry name" value="NAD(P)-binding Rossmann-like Domain"/>
    <property type="match status" value="1"/>
</dbReference>
<feature type="binding site" evidence="7">
    <location>
        <begin position="110"/>
        <end position="111"/>
    </location>
    <ligand>
        <name>NADP(+)</name>
        <dbReference type="ChEBI" id="CHEBI:58349"/>
    </ligand>
</feature>
<name>A0ABT2LTK9_9HYPH</name>